<feature type="compositionally biased region" description="Basic and acidic residues" evidence="1">
    <location>
        <begin position="1191"/>
        <end position="1203"/>
    </location>
</feature>
<evidence type="ECO:0000256" key="1">
    <source>
        <dbReference type="SAM" id="MobiDB-lite"/>
    </source>
</evidence>
<dbReference type="Proteomes" id="UP000199727">
    <property type="component" value="Unassembled WGS sequence"/>
</dbReference>
<feature type="compositionally biased region" description="Basic residues" evidence="1">
    <location>
        <begin position="1"/>
        <end position="11"/>
    </location>
</feature>
<name>A0A854QB26_CRYNE</name>
<sequence length="1312" mass="144620">MTSLFRSRKDKTNKTLPATPSKDAQATTPNGKGQVRFSEFGAVANITPRTVPAKHSQPLTPPESPLAISQPLLPPKYSFCPTQVPLHVNTLNSIDSFNYSADDVRDLKAYGFLAGVGSRITLGLGEVGWVIKNVGDELEQRGLATPLLFSNQALELNQTRTRMLIQSFIETLSPNDCMRTRLNAFIHDIRFAKEHELAWFLRWALSRITRVKEGAKKICHGVMEWEVYEEWRGRERAANYPADAFPFLAQLIPPDVYNLILTPLFHLFSRFVAHSHLSGLTPHALSSLFAPLLFDSPTSTTALTSHAVFVRSACATEHLLLACIRSSDTIGTLVTDLPFRLKEWVAGYPSMVVPDADLARGAPRRGARIIRCERASRTVRAYTKDLLPHVEGWVGEVPDGEKWEAWERITWKARRGSVARPKPSSAWKRRLAVKNIPTPPTHPSDLSRSVSYGAALRPASIMSGVSGMGIKGREEEEEARYGSLAGKEWSMFEEGGFDAPTEETREDIDTRLQFDLNESAKLSIAEKRQTMDWNEFAAPSGGFKRTDPLLDVSLSFSPPISSTIASWPKERDQLAKRLHKAQKDAVPFHYDTLPVFGRDVPFPDDDDRMSLGGRAGGMEQVDGKGGVYVEEAWIDVWADLMLGAGWVDREELTFREANWAIVEYKAKPSKIDPDAILDPMTDPRTSGLYILYEERVPLDYQLAIADPKEKKSFTSSFFSPKSKKRAPPTPSSLTRPTSGNGSGSSPKPGGAVAPGWQDSDFERMLLHRQGTKKVSLSKSRNGQPNSTVWHLFADPDPYPIFPLPPRTQTAARGSPMKSPSKMRGIGEKGNFFSAGVKSLGRVKSLEKASSSQHQNRNQRLFSGSSCSGNGAIPTESSDFLSKSLNKKKEKEKKKEKQEEQDIEFELHSASGVSSTKTSLRDGQDLGGIANGNGKEKWGEEKWMDILVTNGRRISGQDAPPPMLKNKQTALHPNVTANASTAIDGDGAASNVFAPALEPSAAPLRPISYENHPQPLSEPQLQGHAQLPIQAATSTSASPPQSTSIITLTSPNSSLLLSEEGRTLTPRASYELPASQRSIRLKSVPSAVDLDQSHLEKERKRGEVGFFEREEVELRSSPTYVTAPTTITEELPANVSPNVPSTSVGHEHGCHPPPIPEKNDPSYFDIPPQIHAPTPRRERDTIHGIVAQYAESHGDIVDEGRGSQDSRGTYGTYLRERKSADSARSSSCGGAMDNEAGQNNDFFGNHDEDENGETDRDRETGTEGEEKGDEVLRPPAPEMIFDVTPGREPSPARYKHGEPLHFVGEEPEEEELY</sequence>
<feature type="region of interest" description="Disordered" evidence="1">
    <location>
        <begin position="807"/>
        <end position="828"/>
    </location>
</feature>
<evidence type="ECO:0000313" key="3">
    <source>
        <dbReference type="EMBL" id="OXG20638.1"/>
    </source>
</evidence>
<feature type="compositionally biased region" description="Basic and acidic residues" evidence="1">
    <location>
        <begin position="1252"/>
        <end position="1271"/>
    </location>
</feature>
<dbReference type="PANTHER" id="PTHR28093:SF1">
    <property type="entry name" value="MORPHOGENESIS-RELATED PROTEIN MSB1"/>
    <property type="match status" value="1"/>
</dbReference>
<feature type="domain" description="Meiotically up-regulated protein Msb1/Mug8" evidence="2">
    <location>
        <begin position="127"/>
        <end position="345"/>
    </location>
</feature>
<proteinExistence type="predicted"/>
<organism evidence="3 4">
    <name type="scientific">Cryptococcus neoformans Tu259-1</name>
    <dbReference type="NCBI Taxonomy" id="1230072"/>
    <lineage>
        <taxon>Eukaryota</taxon>
        <taxon>Fungi</taxon>
        <taxon>Dikarya</taxon>
        <taxon>Basidiomycota</taxon>
        <taxon>Agaricomycotina</taxon>
        <taxon>Tremellomycetes</taxon>
        <taxon>Tremellales</taxon>
        <taxon>Cryptococcaceae</taxon>
        <taxon>Cryptococcus</taxon>
        <taxon>Cryptococcus neoformans species complex</taxon>
    </lineage>
</organism>
<dbReference type="InterPro" id="IPR037508">
    <property type="entry name" value="Msb1/Mug8"/>
</dbReference>
<feature type="region of interest" description="Disordered" evidence="1">
    <location>
        <begin position="713"/>
        <end position="756"/>
    </location>
</feature>
<evidence type="ECO:0000313" key="4">
    <source>
        <dbReference type="Proteomes" id="UP000199727"/>
    </source>
</evidence>
<dbReference type="PANTHER" id="PTHR28093">
    <property type="entry name" value="MORPHOGENESIS-RELATED PROTEIN MSB1"/>
    <property type="match status" value="1"/>
</dbReference>
<feature type="compositionally biased region" description="Polar residues" evidence="1">
    <location>
        <begin position="847"/>
        <end position="883"/>
    </location>
</feature>
<feature type="compositionally biased region" description="Polar residues" evidence="1">
    <location>
        <begin position="772"/>
        <end position="788"/>
    </location>
</feature>
<dbReference type="OrthoDB" id="3362494at2759"/>
<dbReference type="EMBL" id="AMKT01000044">
    <property type="protein sequence ID" value="OXG20638.1"/>
    <property type="molecule type" value="Genomic_DNA"/>
</dbReference>
<feature type="compositionally biased region" description="Polar residues" evidence="1">
    <location>
        <begin position="14"/>
        <end position="31"/>
    </location>
</feature>
<feature type="region of interest" description="Disordered" evidence="1">
    <location>
        <begin position="1140"/>
        <end position="1179"/>
    </location>
</feature>
<feature type="region of interest" description="Disordered" evidence="1">
    <location>
        <begin position="1191"/>
        <end position="1312"/>
    </location>
</feature>
<evidence type="ECO:0000259" key="2">
    <source>
        <dbReference type="Pfam" id="PF08101"/>
    </source>
</evidence>
<dbReference type="InterPro" id="IPR008936">
    <property type="entry name" value="Rho_GTPase_activation_prot"/>
</dbReference>
<feature type="region of interest" description="Disordered" evidence="1">
    <location>
        <begin position="843"/>
        <end position="935"/>
    </location>
</feature>
<dbReference type="SUPFAM" id="SSF48350">
    <property type="entry name" value="GTPase activation domain, GAP"/>
    <property type="match status" value="1"/>
</dbReference>
<reference evidence="3 4" key="1">
    <citation type="submission" date="2017-06" db="EMBL/GenBank/DDBJ databases">
        <title>Global population genomics of the pathogenic fungus Cryptococcus neoformans var. grubii.</title>
        <authorList>
            <person name="Cuomo C."/>
            <person name="Litvintseva A."/>
            <person name="Chen Y."/>
            <person name="Young S."/>
            <person name="Zeng Q."/>
            <person name="Chapman S."/>
            <person name="Gujja S."/>
            <person name="Saif S."/>
            <person name="Birren B."/>
        </authorList>
    </citation>
    <scope>NUCLEOTIDE SEQUENCE [LARGE SCALE GENOMIC DNA]</scope>
    <source>
        <strain evidence="3 4">Tu259-1</strain>
    </source>
</reference>
<comment type="caution">
    <text evidence="3">The sequence shown here is derived from an EMBL/GenBank/DDBJ whole genome shotgun (WGS) entry which is preliminary data.</text>
</comment>
<feature type="region of interest" description="Disordered" evidence="1">
    <location>
        <begin position="770"/>
        <end position="790"/>
    </location>
</feature>
<feature type="compositionally biased region" description="Low complexity" evidence="1">
    <location>
        <begin position="731"/>
        <end position="755"/>
    </location>
</feature>
<feature type="compositionally biased region" description="Basic and acidic residues" evidence="1">
    <location>
        <begin position="886"/>
        <end position="899"/>
    </location>
</feature>
<feature type="region of interest" description="Disordered" evidence="1">
    <location>
        <begin position="1"/>
        <end position="32"/>
    </location>
</feature>
<dbReference type="CDD" id="cd04401">
    <property type="entry name" value="RhoGAP_fMSB1"/>
    <property type="match status" value="1"/>
</dbReference>
<dbReference type="InterPro" id="IPR012965">
    <property type="entry name" value="Msb1/Mug8_dom"/>
</dbReference>
<feature type="region of interest" description="Disordered" evidence="1">
    <location>
        <begin position="1003"/>
        <end position="1024"/>
    </location>
</feature>
<gene>
    <name evidence="3" type="ORF">C361_03612</name>
</gene>
<dbReference type="Pfam" id="PF08101">
    <property type="entry name" value="Msb1-Mug8_dom"/>
    <property type="match status" value="1"/>
</dbReference>
<accession>A0A854QB26</accession>
<protein>
    <recommendedName>
        <fullName evidence="2">Meiotically up-regulated protein Msb1/Mug8 domain-containing protein</fullName>
    </recommendedName>
</protein>
<dbReference type="Gene3D" id="1.10.555.10">
    <property type="entry name" value="Rho GTPase activation protein"/>
    <property type="match status" value="1"/>
</dbReference>